<dbReference type="EMBL" id="PYAL01000005">
    <property type="protein sequence ID" value="RXN86778.1"/>
    <property type="molecule type" value="Genomic_DNA"/>
</dbReference>
<dbReference type="Gene3D" id="3.30.540.10">
    <property type="entry name" value="Fructose-1,6-Bisphosphatase, subunit A, domain 1"/>
    <property type="match status" value="1"/>
</dbReference>
<dbReference type="SUPFAM" id="SSF56655">
    <property type="entry name" value="Carbohydrate phosphatase"/>
    <property type="match status" value="1"/>
</dbReference>
<dbReference type="PROSITE" id="PS00629">
    <property type="entry name" value="IMP_1"/>
    <property type="match status" value="1"/>
</dbReference>
<sequence>MNNYNAPSLLDALTELMLTAGREVLDVYASADCETVTKVDGSPQTLADRRAEKILIEGLGRLTPDIPIIAEEAYEAGANAVQDWFWLVDPLDGTREFISRNGQFTVNAGLIYKGQPILGAVYAPALKTLYTGALGHGAFVRRPNEYRALQCRVHPHDGLTVVGSRSHNDAVAMKRFLVDYCVKQFVSTGSSLKFCLVAEGSADLYPRLGRTMEWDTAAGHAVLLAAGGEVLTLDQQPLGYGKAGYENPHFYARAMRERAK</sequence>
<feature type="binding site" evidence="9">
    <location>
        <position position="215"/>
    </location>
    <ligand>
        <name>Mg(2+)</name>
        <dbReference type="ChEBI" id="CHEBI:18420"/>
        <label>2</label>
    </ligand>
</feature>
<dbReference type="Pfam" id="PF00459">
    <property type="entry name" value="Inositol_P"/>
    <property type="match status" value="1"/>
</dbReference>
<keyword evidence="4 9" id="KW-0997">Cell inner membrane</keyword>
<feature type="binding site" evidence="9">
    <location>
        <position position="89"/>
    </location>
    <ligand>
        <name>Mg(2+)</name>
        <dbReference type="ChEBI" id="CHEBI:18420"/>
        <label>2</label>
    </ligand>
</feature>
<comment type="cofactor">
    <cofactor evidence="9 10">
        <name>Mg(2+)</name>
        <dbReference type="ChEBI" id="CHEBI:18420"/>
    </cofactor>
</comment>
<dbReference type="HAMAP" id="MF_02095">
    <property type="entry name" value="CysQ"/>
    <property type="match status" value="1"/>
</dbReference>
<feature type="binding site" evidence="10">
    <location>
        <position position="215"/>
    </location>
    <ligand>
        <name>Mg(2+)</name>
        <dbReference type="ChEBI" id="CHEBI:18420"/>
        <label>1</label>
        <note>catalytic</note>
    </ligand>
</feature>
<feature type="binding site" evidence="9">
    <location>
        <position position="91"/>
    </location>
    <ligand>
        <name>Mg(2+)</name>
        <dbReference type="ChEBI" id="CHEBI:18420"/>
        <label>1</label>
    </ligand>
</feature>
<feature type="binding site" evidence="9">
    <location>
        <position position="71"/>
    </location>
    <ligand>
        <name>Mg(2+)</name>
        <dbReference type="ChEBI" id="CHEBI:18420"/>
        <label>1</label>
    </ligand>
</feature>
<dbReference type="GO" id="GO:0050427">
    <property type="term" value="P:3'-phosphoadenosine 5'-phosphosulfate metabolic process"/>
    <property type="evidence" value="ECO:0007669"/>
    <property type="project" value="TreeGrafter"/>
</dbReference>
<dbReference type="InterPro" id="IPR020550">
    <property type="entry name" value="Inositol_monophosphatase_CS"/>
</dbReference>
<comment type="function">
    <text evidence="9">Converts adenosine-3',5'-bisphosphate (PAP) to AMP.</text>
</comment>
<dbReference type="GO" id="GO:0008441">
    <property type="term" value="F:3'(2'),5'-bisphosphate nucleotidase activity"/>
    <property type="evidence" value="ECO:0007669"/>
    <property type="project" value="UniProtKB-UniRule"/>
</dbReference>
<dbReference type="InterPro" id="IPR020583">
    <property type="entry name" value="Inositol_monoP_metal-BS"/>
</dbReference>
<proteinExistence type="inferred from homology"/>
<dbReference type="NCBIfam" id="TIGR01331">
    <property type="entry name" value="bisphos_cysQ"/>
    <property type="match status" value="1"/>
</dbReference>
<dbReference type="GO" id="GO:0005886">
    <property type="term" value="C:plasma membrane"/>
    <property type="evidence" value="ECO:0007669"/>
    <property type="project" value="UniProtKB-SubCell"/>
</dbReference>
<dbReference type="PANTHER" id="PTHR43028:SF5">
    <property type="entry name" value="3'(2'),5'-BISPHOSPHATE NUCLEOTIDASE 1"/>
    <property type="match status" value="1"/>
</dbReference>
<dbReference type="InterPro" id="IPR006240">
    <property type="entry name" value="CysQ"/>
</dbReference>
<keyword evidence="3 9" id="KW-1003">Cell membrane</keyword>
<dbReference type="Gene3D" id="3.40.190.80">
    <property type="match status" value="1"/>
</dbReference>
<dbReference type="PANTHER" id="PTHR43028">
    <property type="entry name" value="3'(2'),5'-BISPHOSPHATE NUCLEOTIDASE 1"/>
    <property type="match status" value="1"/>
</dbReference>
<keyword evidence="12" id="KW-1185">Reference proteome</keyword>
<dbReference type="PROSITE" id="PS00630">
    <property type="entry name" value="IMP_2"/>
    <property type="match status" value="1"/>
</dbReference>
<comment type="catalytic activity">
    <reaction evidence="1 9">
        <text>adenosine 3',5'-bisphosphate + H2O = AMP + phosphate</text>
        <dbReference type="Rhea" id="RHEA:10040"/>
        <dbReference type="ChEBI" id="CHEBI:15377"/>
        <dbReference type="ChEBI" id="CHEBI:43474"/>
        <dbReference type="ChEBI" id="CHEBI:58343"/>
        <dbReference type="ChEBI" id="CHEBI:456215"/>
        <dbReference type="EC" id="3.1.3.7"/>
    </reaction>
</comment>
<evidence type="ECO:0000256" key="8">
    <source>
        <dbReference type="ARBA" id="ARBA00023136"/>
    </source>
</evidence>
<keyword evidence="8 9" id="KW-0472">Membrane</keyword>
<dbReference type="CDD" id="cd01638">
    <property type="entry name" value="CysQ"/>
    <property type="match status" value="1"/>
</dbReference>
<feature type="binding site" evidence="9">
    <location>
        <begin position="91"/>
        <end position="94"/>
    </location>
    <ligand>
        <name>substrate</name>
    </ligand>
</feature>
<comment type="subcellular location">
    <subcellularLocation>
        <location evidence="9">Cell inner membrane</location>
        <topology evidence="9">Peripheral membrane protein</topology>
        <orientation evidence="9">Cytoplasmic side</orientation>
    </subcellularLocation>
</comment>
<feature type="binding site" evidence="10">
    <location>
        <position position="92"/>
    </location>
    <ligand>
        <name>Mg(2+)</name>
        <dbReference type="ChEBI" id="CHEBI:18420"/>
        <label>1</label>
        <note>catalytic</note>
    </ligand>
</feature>
<organism evidence="11 12">
    <name type="scientific">Achromobacter aloeverae</name>
    <dbReference type="NCBI Taxonomy" id="1750518"/>
    <lineage>
        <taxon>Bacteria</taxon>
        <taxon>Pseudomonadati</taxon>
        <taxon>Pseudomonadota</taxon>
        <taxon>Betaproteobacteria</taxon>
        <taxon>Burkholderiales</taxon>
        <taxon>Alcaligenaceae</taxon>
        <taxon>Achromobacter</taxon>
    </lineage>
</organism>
<evidence type="ECO:0000256" key="1">
    <source>
        <dbReference type="ARBA" id="ARBA00001625"/>
    </source>
</evidence>
<comment type="similarity">
    <text evidence="2 9">Belongs to the inositol monophosphatase superfamily. CysQ family.</text>
</comment>
<evidence type="ECO:0000256" key="6">
    <source>
        <dbReference type="ARBA" id="ARBA00022801"/>
    </source>
</evidence>
<reference evidence="11 12" key="1">
    <citation type="journal article" date="2017" name="Int. J. Syst. Evol. Microbiol.">
        <title>Achromobacter aloeverae sp. nov., isolated from the root of Aloe vera (L.) Burm.f.</title>
        <authorList>
            <person name="Kuncharoen N."/>
            <person name="Muramatsu Y."/>
            <person name="Shibata C."/>
            <person name="Kamakura Y."/>
            <person name="Nakagawa Y."/>
            <person name="Tanasupawat S."/>
        </authorList>
    </citation>
    <scope>NUCLEOTIDE SEQUENCE [LARGE SCALE GENOMIC DNA]</scope>
    <source>
        <strain evidence="11 12">AVA-1</strain>
    </source>
</reference>
<gene>
    <name evidence="9 11" type="primary">cysQ</name>
    <name evidence="11" type="ORF">C7R54_17795</name>
</gene>
<dbReference type="OrthoDB" id="9785695at2"/>
<name>A0A4V1MRW9_9BURK</name>
<dbReference type="AlphaFoldDB" id="A0A4V1MRW9"/>
<dbReference type="GO" id="GO:0046854">
    <property type="term" value="P:phosphatidylinositol phosphate biosynthetic process"/>
    <property type="evidence" value="ECO:0007669"/>
    <property type="project" value="InterPro"/>
</dbReference>
<keyword evidence="6 9" id="KW-0378">Hydrolase</keyword>
<evidence type="ECO:0000256" key="7">
    <source>
        <dbReference type="ARBA" id="ARBA00022842"/>
    </source>
</evidence>
<dbReference type="Proteomes" id="UP000290849">
    <property type="component" value="Unassembled WGS sequence"/>
</dbReference>
<keyword evidence="5 9" id="KW-0479">Metal-binding</keyword>
<feature type="binding site" evidence="10">
    <location>
        <position position="89"/>
    </location>
    <ligand>
        <name>Mg(2+)</name>
        <dbReference type="ChEBI" id="CHEBI:18420"/>
        <label>1</label>
        <note>catalytic</note>
    </ligand>
</feature>
<evidence type="ECO:0000313" key="11">
    <source>
        <dbReference type="EMBL" id="RXN86778.1"/>
    </source>
</evidence>
<feature type="binding site" evidence="9">
    <location>
        <position position="92"/>
    </location>
    <ligand>
        <name>Mg(2+)</name>
        <dbReference type="ChEBI" id="CHEBI:18420"/>
        <label>2</label>
    </ligand>
</feature>
<evidence type="ECO:0000256" key="4">
    <source>
        <dbReference type="ARBA" id="ARBA00022519"/>
    </source>
</evidence>
<protein>
    <recommendedName>
        <fullName evidence="9">3'(2'),5'-bisphosphate nucleotidase CysQ</fullName>
        <ecNumber evidence="9">3.1.3.7</ecNumber>
    </recommendedName>
    <alternativeName>
        <fullName evidence="9">3'(2'),5-bisphosphonucleoside 3'(2')-phosphohydrolase</fullName>
    </alternativeName>
    <alternativeName>
        <fullName evidence="9">3'-phosphoadenosine 5'-phosphate phosphatase</fullName>
        <shortName evidence="9">PAP phosphatase</shortName>
    </alternativeName>
</protein>
<dbReference type="PRINTS" id="PR00377">
    <property type="entry name" value="IMPHPHTASES"/>
</dbReference>
<evidence type="ECO:0000313" key="12">
    <source>
        <dbReference type="Proteomes" id="UP000290849"/>
    </source>
</evidence>
<dbReference type="GO" id="GO:0000287">
    <property type="term" value="F:magnesium ion binding"/>
    <property type="evidence" value="ECO:0007669"/>
    <property type="project" value="UniProtKB-UniRule"/>
</dbReference>
<feature type="binding site" evidence="9">
    <location>
        <position position="71"/>
    </location>
    <ligand>
        <name>substrate</name>
    </ligand>
</feature>
<dbReference type="GO" id="GO:0000103">
    <property type="term" value="P:sulfate assimilation"/>
    <property type="evidence" value="ECO:0007669"/>
    <property type="project" value="TreeGrafter"/>
</dbReference>
<evidence type="ECO:0000256" key="10">
    <source>
        <dbReference type="PIRSR" id="PIRSR600760-2"/>
    </source>
</evidence>
<accession>A0A4V1MRW9</accession>
<feature type="binding site" evidence="10">
    <location>
        <position position="91"/>
    </location>
    <ligand>
        <name>Mg(2+)</name>
        <dbReference type="ChEBI" id="CHEBI:18420"/>
        <label>1</label>
        <note>catalytic</note>
    </ligand>
</feature>
<evidence type="ECO:0000256" key="9">
    <source>
        <dbReference type="HAMAP-Rule" id="MF_02095"/>
    </source>
</evidence>
<dbReference type="InterPro" id="IPR050725">
    <property type="entry name" value="CysQ/Inositol_MonoPase"/>
</dbReference>
<feature type="binding site" evidence="9">
    <location>
        <position position="215"/>
    </location>
    <ligand>
        <name>substrate</name>
    </ligand>
</feature>
<evidence type="ECO:0000256" key="3">
    <source>
        <dbReference type="ARBA" id="ARBA00022475"/>
    </source>
</evidence>
<evidence type="ECO:0000256" key="2">
    <source>
        <dbReference type="ARBA" id="ARBA00005289"/>
    </source>
</evidence>
<dbReference type="InterPro" id="IPR000760">
    <property type="entry name" value="Inositol_monophosphatase-like"/>
</dbReference>
<feature type="binding site" evidence="10">
    <location>
        <position position="71"/>
    </location>
    <ligand>
        <name>Mg(2+)</name>
        <dbReference type="ChEBI" id="CHEBI:18420"/>
        <label>1</label>
        <note>catalytic</note>
    </ligand>
</feature>
<evidence type="ECO:0000256" key="5">
    <source>
        <dbReference type="ARBA" id="ARBA00022723"/>
    </source>
</evidence>
<comment type="caution">
    <text evidence="11">The sequence shown here is derived from an EMBL/GenBank/DDBJ whole genome shotgun (WGS) entry which is preliminary data.</text>
</comment>
<dbReference type="RefSeq" id="WP_129152031.1">
    <property type="nucleotide sequence ID" value="NZ_PYAL01000005.1"/>
</dbReference>
<keyword evidence="7 9" id="KW-0460">Magnesium</keyword>
<dbReference type="EC" id="3.1.3.7" evidence="9"/>
<feature type="binding site" evidence="9">
    <location>
        <position position="89"/>
    </location>
    <ligand>
        <name>Mg(2+)</name>
        <dbReference type="ChEBI" id="CHEBI:18420"/>
        <label>1</label>
    </ligand>
</feature>